<dbReference type="AlphaFoldDB" id="A0A9P1D357"/>
<dbReference type="SUPFAM" id="SSF52540">
    <property type="entry name" value="P-loop containing nucleoside triphosphate hydrolases"/>
    <property type="match status" value="2"/>
</dbReference>
<gene>
    <name evidence="1" type="ORF">C1SCF055_LOCUS27597</name>
</gene>
<evidence type="ECO:0000313" key="1">
    <source>
        <dbReference type="EMBL" id="CAI4001558.1"/>
    </source>
</evidence>
<dbReference type="InterPro" id="IPR027417">
    <property type="entry name" value="P-loop_NTPase"/>
</dbReference>
<protein>
    <submittedName>
        <fullName evidence="3">Copia protein</fullName>
    </submittedName>
</protein>
<evidence type="ECO:0000313" key="2">
    <source>
        <dbReference type="EMBL" id="CAL1154933.1"/>
    </source>
</evidence>
<evidence type="ECO:0000313" key="4">
    <source>
        <dbReference type="Proteomes" id="UP001152797"/>
    </source>
</evidence>
<keyword evidence="4" id="KW-1185">Reference proteome</keyword>
<comment type="caution">
    <text evidence="1">The sequence shown here is derived from an EMBL/GenBank/DDBJ whole genome shotgun (WGS) entry which is preliminary data.</text>
</comment>
<proteinExistence type="predicted"/>
<name>A0A9P1D357_9DINO</name>
<dbReference type="EMBL" id="CAMXCT010002960">
    <property type="protein sequence ID" value="CAI4001558.1"/>
    <property type="molecule type" value="Genomic_DNA"/>
</dbReference>
<reference evidence="1" key="1">
    <citation type="submission" date="2022-10" db="EMBL/GenBank/DDBJ databases">
        <authorList>
            <person name="Chen Y."/>
            <person name="Dougan E. K."/>
            <person name="Chan C."/>
            <person name="Rhodes N."/>
            <person name="Thang M."/>
        </authorList>
    </citation>
    <scope>NUCLEOTIDE SEQUENCE</scope>
</reference>
<dbReference type="Proteomes" id="UP001152797">
    <property type="component" value="Unassembled WGS sequence"/>
</dbReference>
<accession>A0A9P1D357</accession>
<organism evidence="1">
    <name type="scientific">Cladocopium goreaui</name>
    <dbReference type="NCBI Taxonomy" id="2562237"/>
    <lineage>
        <taxon>Eukaryota</taxon>
        <taxon>Sar</taxon>
        <taxon>Alveolata</taxon>
        <taxon>Dinophyceae</taxon>
        <taxon>Suessiales</taxon>
        <taxon>Symbiodiniaceae</taxon>
        <taxon>Cladocopium</taxon>
    </lineage>
</organism>
<reference evidence="2" key="2">
    <citation type="submission" date="2024-04" db="EMBL/GenBank/DDBJ databases">
        <authorList>
            <person name="Chen Y."/>
            <person name="Shah S."/>
            <person name="Dougan E. K."/>
            <person name="Thang M."/>
            <person name="Chan C."/>
        </authorList>
    </citation>
    <scope>NUCLEOTIDE SEQUENCE [LARGE SCALE GENOMIC DNA]</scope>
</reference>
<feature type="non-terminal residue" evidence="1">
    <location>
        <position position="508"/>
    </location>
</feature>
<sequence>DIFAGNSLIQKQLLVHEAVETVAVHPWDKYIFVVGTSHKAGSHLLRNIMTHSFDILGATSSCIVEQSPSQHQGITSLNEDNDCAVFPAPIRFHNHISGHSISQMRQEAKDMKSDLRGVMIVRDPLEMVVSAYVYHHRGAEDGNPMQIGIPQMGPEEGVPEMASRMSKVIHRMVSAYEARGPEILAVRYEDLENSSESFDATTEKMLDFVFKDEITDLQRAEILIEPAEAAGSSLLQKQLLVHETAGAAFRVTHPWDKHIFVVGTHHKAGSQVLRNIMAHSFDMLGATVSCQYSGHGDSVTSLNRENECTLFPAPIRFHNHISKDAILQMKKEAKDMKGDLRGVMIVRDPLEMVASSYCYHHRGAEPHNPMQKGIPEMGPEEGVPEMAKRMLHVIRDMAEAYEVSAPHVLVVRYEHVTHSPEHFDASVEKIMEFLFGDEITELQKSEIRRAVRVEDLHRASDSGISAMSGNANHTNDEADMEAARAALPLTPADLYAEYVKYREVLGYS</sequence>
<dbReference type="OrthoDB" id="432004at2759"/>
<dbReference type="Gene3D" id="3.40.50.300">
    <property type="entry name" value="P-loop containing nucleotide triphosphate hydrolases"/>
    <property type="match status" value="2"/>
</dbReference>
<dbReference type="PANTHER" id="PTHR11783">
    <property type="entry name" value="SULFOTRANSFERASE SULT"/>
    <property type="match status" value="1"/>
</dbReference>
<dbReference type="EMBL" id="CAMXCT030002960">
    <property type="protein sequence ID" value="CAL4788870.1"/>
    <property type="molecule type" value="Genomic_DNA"/>
</dbReference>
<evidence type="ECO:0000313" key="3">
    <source>
        <dbReference type="EMBL" id="CAL4788870.1"/>
    </source>
</evidence>
<dbReference type="EMBL" id="CAMXCT020002960">
    <property type="protein sequence ID" value="CAL1154933.1"/>
    <property type="molecule type" value="Genomic_DNA"/>
</dbReference>